<dbReference type="PANTHER" id="PTHR36750">
    <property type="entry name" value="SEC-C MOTIF PROTEIN"/>
    <property type="match status" value="1"/>
</dbReference>
<sequence length="279" mass="30345">MASRRVLHLLTASRGISSTPHLASLGWISKIKNTFTGKKDADSPFPPSESFNLNMFADSMEMARKVGTFKNFVSGRCSEATVVAACEKHAAVLRYLATIDPTGEKLKTSDKISATKHCNCTIADVEHILAKYTWAKDAQKKIEKLKEEGKPVPKTFTEVQNLMGNTALDVGRANLAKSGQISRNALCPCGSKKRYKKAPVLGSLKFGARKFGPFGVVGLLEVKTHAFLLLASADWGRVLLCYDQEKHVGILNLDSETASVAERAKLSCRKPGCETCKAP</sequence>
<dbReference type="InterPro" id="IPR004027">
    <property type="entry name" value="SEC_C_motif"/>
</dbReference>
<evidence type="ECO:0000313" key="1">
    <source>
        <dbReference type="EnsemblPlants" id="EMT11847"/>
    </source>
</evidence>
<reference evidence="1" key="1">
    <citation type="submission" date="2015-06" db="UniProtKB">
        <authorList>
            <consortium name="EnsemblPlants"/>
        </authorList>
    </citation>
    <scope>IDENTIFICATION</scope>
</reference>
<dbReference type="AlphaFoldDB" id="M8B552"/>
<protein>
    <submittedName>
        <fullName evidence="1">Uncharacterized protein</fullName>
    </submittedName>
</protein>
<proteinExistence type="predicted"/>
<dbReference type="Pfam" id="PF02810">
    <property type="entry name" value="SEC-C"/>
    <property type="match status" value="1"/>
</dbReference>
<dbReference type="EnsemblPlants" id="EMT11847">
    <property type="protein sequence ID" value="EMT11847"/>
    <property type="gene ID" value="F775_06418"/>
</dbReference>
<name>M8B552_AEGTA</name>
<accession>M8B552</accession>
<organism evidence="1">
    <name type="scientific">Aegilops tauschii</name>
    <name type="common">Tausch's goatgrass</name>
    <name type="synonym">Aegilops squarrosa</name>
    <dbReference type="NCBI Taxonomy" id="37682"/>
    <lineage>
        <taxon>Eukaryota</taxon>
        <taxon>Viridiplantae</taxon>
        <taxon>Streptophyta</taxon>
        <taxon>Embryophyta</taxon>
        <taxon>Tracheophyta</taxon>
        <taxon>Spermatophyta</taxon>
        <taxon>Magnoliopsida</taxon>
        <taxon>Liliopsida</taxon>
        <taxon>Poales</taxon>
        <taxon>Poaceae</taxon>
        <taxon>BOP clade</taxon>
        <taxon>Pooideae</taxon>
        <taxon>Triticodae</taxon>
        <taxon>Triticeae</taxon>
        <taxon>Triticinae</taxon>
        <taxon>Aegilops</taxon>
    </lineage>
</organism>
<dbReference type="PANTHER" id="PTHR36750:SF1">
    <property type="entry name" value="SEC-C MOTIF PROTEIN"/>
    <property type="match status" value="1"/>
</dbReference>